<organism evidence="1 2">
    <name type="scientific">Marasmiellus scandens</name>
    <dbReference type="NCBI Taxonomy" id="2682957"/>
    <lineage>
        <taxon>Eukaryota</taxon>
        <taxon>Fungi</taxon>
        <taxon>Dikarya</taxon>
        <taxon>Basidiomycota</taxon>
        <taxon>Agaricomycotina</taxon>
        <taxon>Agaricomycetes</taxon>
        <taxon>Agaricomycetidae</taxon>
        <taxon>Agaricales</taxon>
        <taxon>Marasmiineae</taxon>
        <taxon>Omphalotaceae</taxon>
        <taxon>Marasmiellus</taxon>
    </lineage>
</organism>
<proteinExistence type="predicted"/>
<reference evidence="1 2" key="1">
    <citation type="submission" date="2024-01" db="EMBL/GenBank/DDBJ databases">
        <title>A draft genome for the cacao thread blight pathogen Marasmiellus scandens.</title>
        <authorList>
            <person name="Baruah I.K."/>
            <person name="Leung J."/>
            <person name="Bukari Y."/>
            <person name="Amoako-Attah I."/>
            <person name="Meinhardt L.W."/>
            <person name="Bailey B.A."/>
            <person name="Cohen S.P."/>
        </authorList>
    </citation>
    <scope>NUCLEOTIDE SEQUENCE [LARGE SCALE GENOMIC DNA]</scope>
    <source>
        <strain evidence="1 2">GH-19</strain>
    </source>
</reference>
<keyword evidence="2" id="KW-1185">Reference proteome</keyword>
<comment type="caution">
    <text evidence="1">The sequence shown here is derived from an EMBL/GenBank/DDBJ whole genome shotgun (WGS) entry which is preliminary data.</text>
</comment>
<dbReference type="Proteomes" id="UP001498398">
    <property type="component" value="Unassembled WGS sequence"/>
</dbReference>
<protein>
    <submittedName>
        <fullName evidence="1">Uncharacterized protein</fullName>
    </submittedName>
</protein>
<evidence type="ECO:0000313" key="1">
    <source>
        <dbReference type="EMBL" id="KAK7473239.1"/>
    </source>
</evidence>
<evidence type="ECO:0000313" key="2">
    <source>
        <dbReference type="Proteomes" id="UP001498398"/>
    </source>
</evidence>
<name>A0ABR1K9E9_9AGAR</name>
<gene>
    <name evidence="1" type="ORF">VKT23_001337</name>
</gene>
<accession>A0ABR1K9E9</accession>
<sequence>MWWFTCKKSPASEKSYSSGGSLVQPIQVPVDEIIYGYCKKAKTDVQFLGHSSALRGKIWTGSESGRSILVDNKQPDEPAVFWVIGRISHEDFWLYPDGGLHGNLKTKLTSHHATAFLTRPSDKALGDLFDAALAIAPLSESVDRNSAVITKDHLVRIKFDERYLRIKHRILEIPESDGDVESELEKTTNEKEKIVAEKWKEFDDRWTLETLPCRTEYSLDERNKLIRNNNYGYKWNLLPAYNVQGLPIAPNQYESMLRGATVLCHISLCRWEIEKKYSFSPHIVQLRVLIPPSNLPHTPRKQKRFPMDP</sequence>
<dbReference type="EMBL" id="JBANRG010000001">
    <property type="protein sequence ID" value="KAK7473239.1"/>
    <property type="molecule type" value="Genomic_DNA"/>
</dbReference>